<sequence length="123" mass="14171">MLQRITAYLLMVALLTANFTRLFVYAGFELNRNYIATKLCENRNKPWMHCNGKCYFMKKIKQAEENKAAGERTAQKNLFQEAGFNEPELIKFHSVLLAVIASPEPPINLPTQIRPIFQPPRLS</sequence>
<keyword evidence="1" id="KW-1133">Transmembrane helix</keyword>
<feature type="transmembrane region" description="Helical" evidence="1">
    <location>
        <begin position="6"/>
        <end position="28"/>
    </location>
</feature>
<name>A0A1S9PE69_9SPHI</name>
<evidence type="ECO:0000256" key="1">
    <source>
        <dbReference type="SAM" id="Phobius"/>
    </source>
</evidence>
<keyword evidence="1" id="KW-0812">Transmembrane</keyword>
<gene>
    <name evidence="2" type="ORF">BC343_29080</name>
</gene>
<keyword evidence="1" id="KW-0472">Membrane</keyword>
<dbReference type="STRING" id="1792845.BC343_29080"/>
<comment type="caution">
    <text evidence="2">The sequence shown here is derived from an EMBL/GenBank/DDBJ whole genome shotgun (WGS) entry which is preliminary data.</text>
</comment>
<accession>A0A1S9PE69</accession>
<protein>
    <submittedName>
        <fullName evidence="2">Uncharacterized protein</fullName>
    </submittedName>
</protein>
<organism evidence="2 3">
    <name type="scientific">Mucilaginibacter pedocola</name>
    <dbReference type="NCBI Taxonomy" id="1792845"/>
    <lineage>
        <taxon>Bacteria</taxon>
        <taxon>Pseudomonadati</taxon>
        <taxon>Bacteroidota</taxon>
        <taxon>Sphingobacteriia</taxon>
        <taxon>Sphingobacteriales</taxon>
        <taxon>Sphingobacteriaceae</taxon>
        <taxon>Mucilaginibacter</taxon>
    </lineage>
</organism>
<dbReference type="AlphaFoldDB" id="A0A1S9PE69"/>
<keyword evidence="3" id="KW-1185">Reference proteome</keyword>
<proteinExistence type="predicted"/>
<dbReference type="EMBL" id="MBTF01000015">
    <property type="protein sequence ID" value="OOQ59227.1"/>
    <property type="molecule type" value="Genomic_DNA"/>
</dbReference>
<evidence type="ECO:0000313" key="3">
    <source>
        <dbReference type="Proteomes" id="UP000189739"/>
    </source>
</evidence>
<reference evidence="2 3" key="1">
    <citation type="submission" date="2016-07" db="EMBL/GenBank/DDBJ databases">
        <title>Genomic analysis of zinc-resistant bacterium Mucilaginibacter pedocola TBZ30.</title>
        <authorList>
            <person name="Huang J."/>
            <person name="Tang J."/>
        </authorList>
    </citation>
    <scope>NUCLEOTIDE SEQUENCE [LARGE SCALE GENOMIC DNA]</scope>
    <source>
        <strain evidence="2 3">TBZ30</strain>
    </source>
</reference>
<dbReference type="Proteomes" id="UP000189739">
    <property type="component" value="Unassembled WGS sequence"/>
</dbReference>
<evidence type="ECO:0000313" key="2">
    <source>
        <dbReference type="EMBL" id="OOQ59227.1"/>
    </source>
</evidence>